<dbReference type="InterPro" id="IPR015001">
    <property type="entry name" value="DUF1850"/>
</dbReference>
<dbReference type="AlphaFoldDB" id="A0A2I0QQF0"/>
<organism evidence="2 3">
    <name type="scientific">Halalkalibacillus sediminis</name>
    <dbReference type="NCBI Taxonomy" id="2018042"/>
    <lineage>
        <taxon>Bacteria</taxon>
        <taxon>Bacillati</taxon>
        <taxon>Bacillota</taxon>
        <taxon>Bacilli</taxon>
        <taxon>Bacillales</taxon>
        <taxon>Bacillaceae</taxon>
        <taxon>Halalkalibacillus</taxon>
    </lineage>
</organism>
<accession>A0A2I0QQF0</accession>
<keyword evidence="1" id="KW-0472">Membrane</keyword>
<gene>
    <name evidence="2" type="ORF">CEY16_14370</name>
</gene>
<comment type="caution">
    <text evidence="2">The sequence shown here is derived from an EMBL/GenBank/DDBJ whole genome shotgun (WGS) entry which is preliminary data.</text>
</comment>
<sequence length="207" mass="24116">MVCPSIYTQVHSVTMMSSNQPNDQHNQKALLLNSNAFFNKKFIAVLLIILLTVAIVFFLNTKSPYKKIVIEDIHTGDTMWQEEVEKGDWFSHRYIHSVEKSPVEEKFKVDEDWVILTMESWTKSFGAGLPYERKGDVEMKDGYYILRNLNRPVHGGVLRMQPSELFPHSFFFEEQEVVLSEPPYSDTQILIEIQDMTWKDKLMATFG</sequence>
<keyword evidence="1" id="KW-1133">Transmembrane helix</keyword>
<feature type="transmembrane region" description="Helical" evidence="1">
    <location>
        <begin position="42"/>
        <end position="59"/>
    </location>
</feature>
<protein>
    <submittedName>
        <fullName evidence="2">DUF1850 domain-containing protein</fullName>
    </submittedName>
</protein>
<dbReference type="Proteomes" id="UP000243524">
    <property type="component" value="Unassembled WGS sequence"/>
</dbReference>
<dbReference type="Pfam" id="PF08905">
    <property type="entry name" value="DUF1850"/>
    <property type="match status" value="1"/>
</dbReference>
<evidence type="ECO:0000313" key="2">
    <source>
        <dbReference type="EMBL" id="PKR76542.1"/>
    </source>
</evidence>
<proteinExistence type="predicted"/>
<keyword evidence="3" id="KW-1185">Reference proteome</keyword>
<name>A0A2I0QQF0_9BACI</name>
<dbReference type="EMBL" id="PJNH01000005">
    <property type="protein sequence ID" value="PKR76542.1"/>
    <property type="molecule type" value="Genomic_DNA"/>
</dbReference>
<evidence type="ECO:0000313" key="3">
    <source>
        <dbReference type="Proteomes" id="UP000243524"/>
    </source>
</evidence>
<reference evidence="2 3" key="1">
    <citation type="submission" date="2017-06" db="EMBL/GenBank/DDBJ databases">
        <title>the draft geome sequence of Illustriluteabacillus marina B3227.</title>
        <authorList>
            <person name="He R.-H."/>
            <person name="Du Z.-J."/>
        </authorList>
    </citation>
    <scope>NUCLEOTIDE SEQUENCE [LARGE SCALE GENOMIC DNA]</scope>
    <source>
        <strain evidence="2 3">B3227</strain>
    </source>
</reference>
<keyword evidence="1" id="KW-0812">Transmembrane</keyword>
<evidence type="ECO:0000256" key="1">
    <source>
        <dbReference type="SAM" id="Phobius"/>
    </source>
</evidence>